<feature type="compositionally biased region" description="Basic and acidic residues" evidence="2">
    <location>
        <begin position="403"/>
        <end position="412"/>
    </location>
</feature>
<comment type="caution">
    <text evidence="3">The sequence shown here is derived from an EMBL/GenBank/DDBJ whole genome shotgun (WGS) entry which is preliminary data.</text>
</comment>
<feature type="coiled-coil region" evidence="1">
    <location>
        <begin position="197"/>
        <end position="224"/>
    </location>
</feature>
<keyword evidence="1" id="KW-0175">Coiled coil</keyword>
<sequence length="540" mass="60650">MSSPIVRVAWELSDMNGTRDSEQIYAKLRSLHQFLSSGEEISNRAQPTSLSRSSTTPHRLQREAVSDMPSHFSSTLSLSSLAGDVPSSPLPFTQNAARRVEEKAVRRSKLINTVRASELQECTFSPKVSAPSAINGTTLVDDPEAVYKRSQQWEKDVARRREKTKEELTHKEMEECHFQPRISARPRNVSARRGRPEDRLADAAQQKERHLAQLKRDAAAQEMAECTFRPRTVGTAHVAPRYMQGKRKPAQTQPDFDFQPTLTARPRSVGRRLGRYLDTPAHERLSRVTGAGEEQEAMLPVFSLKSPLVAPQPTVIPGSDFLAKSKLAPSPEEPKGEKPKPVSTPQSMARFLARQERTVAQREQSRQKLEQLAEPSFCPTINATSQRLAQGVAPIHKRPRRPVPRDAGRDFPFKPTINEKSAKMGRARSPSEMVTDGERRLVDVRRLATLLDRKTQIDCTFAPTICATAQNSRGRLGVDLDTQEYIADLRARSQAKERRAEIARLRREADETAGCTFKPVVRDVPSFIKAITEKRKHLVL</sequence>
<dbReference type="AlphaFoldDB" id="A0A8J6E749"/>
<dbReference type="OrthoDB" id="70300at2759"/>
<evidence type="ECO:0000313" key="4">
    <source>
        <dbReference type="Proteomes" id="UP000717585"/>
    </source>
</evidence>
<feature type="region of interest" description="Disordered" evidence="2">
    <location>
        <begin position="39"/>
        <end position="58"/>
    </location>
</feature>
<name>A0A8J6E749_9EUKA</name>
<proteinExistence type="predicted"/>
<evidence type="ECO:0000256" key="1">
    <source>
        <dbReference type="SAM" id="Coils"/>
    </source>
</evidence>
<evidence type="ECO:0000256" key="2">
    <source>
        <dbReference type="SAM" id="MobiDB-lite"/>
    </source>
</evidence>
<feature type="compositionally biased region" description="Basic and acidic residues" evidence="2">
    <location>
        <begin position="354"/>
        <end position="371"/>
    </location>
</feature>
<dbReference type="PANTHER" id="PTHR37028">
    <property type="entry name" value="UNNAMED PRODUCT-RELATED"/>
    <property type="match status" value="1"/>
</dbReference>
<dbReference type="Proteomes" id="UP000717585">
    <property type="component" value="Unassembled WGS sequence"/>
</dbReference>
<gene>
    <name evidence="3" type="ORF">J8273_8335</name>
</gene>
<accession>A0A8J6E749</accession>
<feature type="region of interest" description="Disordered" evidence="2">
    <location>
        <begin position="388"/>
        <end position="416"/>
    </location>
</feature>
<dbReference type="EMBL" id="JAHDYR010000066">
    <property type="protein sequence ID" value="KAG9390295.1"/>
    <property type="molecule type" value="Genomic_DNA"/>
</dbReference>
<evidence type="ECO:0000313" key="3">
    <source>
        <dbReference type="EMBL" id="KAG9390295.1"/>
    </source>
</evidence>
<feature type="region of interest" description="Disordered" evidence="2">
    <location>
        <begin position="354"/>
        <end position="373"/>
    </location>
</feature>
<keyword evidence="4" id="KW-1185">Reference proteome</keyword>
<feature type="region of interest" description="Disordered" evidence="2">
    <location>
        <begin position="318"/>
        <end position="345"/>
    </location>
</feature>
<dbReference type="PANTHER" id="PTHR37028:SF4">
    <property type="entry name" value="ALMS MOTIF DOMAIN-CONTAINING PROTEIN"/>
    <property type="match status" value="1"/>
</dbReference>
<organism evidence="3 4">
    <name type="scientific">Carpediemonas membranifera</name>
    <dbReference type="NCBI Taxonomy" id="201153"/>
    <lineage>
        <taxon>Eukaryota</taxon>
        <taxon>Metamonada</taxon>
        <taxon>Carpediemonas-like organisms</taxon>
        <taxon>Carpediemonas</taxon>
    </lineage>
</organism>
<reference evidence="3" key="1">
    <citation type="submission" date="2021-05" db="EMBL/GenBank/DDBJ databases">
        <title>A free-living protist that lacks canonical eukaryotic 1 DNA replication and segregation systems.</title>
        <authorList>
            <person name="Salas-Leiva D.E."/>
            <person name="Tromer E.C."/>
            <person name="Curtis B.A."/>
            <person name="Jerlstrom-Hultqvist J."/>
            <person name="Kolisko M."/>
            <person name="Yi Z."/>
            <person name="Salas-Leiva J.S."/>
            <person name="Gallot-Lavallee L."/>
            <person name="Kops G.J.P.L."/>
            <person name="Archibald J.M."/>
            <person name="Simpson A.G.B."/>
            <person name="Roger A.J."/>
        </authorList>
    </citation>
    <scope>NUCLEOTIDE SEQUENCE</scope>
    <source>
        <strain evidence="3">BICM</strain>
    </source>
</reference>
<protein>
    <submittedName>
        <fullName evidence="3">Uncharacterized protein</fullName>
    </submittedName>
</protein>